<dbReference type="EMBL" id="KR053198">
    <property type="protein sequence ID" value="AKI28627.1"/>
    <property type="molecule type" value="Genomic_DNA"/>
</dbReference>
<reference evidence="1 2" key="1">
    <citation type="journal article" date="2015" name="PLoS ONE">
        <title>Lysis to Kill: Evaluation of the Lytic Abilities, and Genomics of Nine Bacteriophages Infective for Gordonia spp. and Their Potential Use in Activated Sludge Foam Biocontrol.</title>
        <authorList>
            <person name="Dyson Z.A."/>
            <person name="Tucci J."/>
            <person name="Seviour R.J."/>
            <person name="Petrovski S."/>
        </authorList>
    </citation>
    <scope>NUCLEOTIDE SEQUENCE [LARGE SCALE GENOMIC DNA]</scope>
</reference>
<evidence type="ECO:0008006" key="3">
    <source>
        <dbReference type="Google" id="ProtNLM"/>
    </source>
</evidence>
<evidence type="ECO:0000313" key="1">
    <source>
        <dbReference type="EMBL" id="AKI28627.1"/>
    </source>
</evidence>
<dbReference type="Proteomes" id="UP000207679">
    <property type="component" value="Segment"/>
</dbReference>
<dbReference type="OrthoDB" id="30040at10239"/>
<name>A0A0K0MWM8_9CAUD</name>
<dbReference type="RefSeq" id="YP_009273610.1">
    <property type="nucleotide sequence ID" value="NC_030907.1"/>
</dbReference>
<gene>
    <name evidence="1" type="ORF">GMA5_13</name>
</gene>
<dbReference type="GeneID" id="28800026"/>
<organism evidence="1 2">
    <name type="scientific">Gordonia phage GMA5</name>
    <dbReference type="NCBI Taxonomy" id="1647472"/>
    <lineage>
        <taxon>Viruses</taxon>
        <taxon>Duplodnaviria</taxon>
        <taxon>Heunggongvirae</taxon>
        <taxon>Uroviricota</taxon>
        <taxon>Caudoviricetes</taxon>
        <taxon>Grutrevirus</taxon>
        <taxon>Grutrevirus GMA5</taxon>
    </lineage>
</organism>
<keyword evidence="2" id="KW-1185">Reference proteome</keyword>
<sequence>MTVNPAPWIEIDGDRITCQPDPTRLVILDDIVIDWGRDHPLADRGVPAAQFRLWDPTGQLLAQAGTAVDMGSTSQTLGRSVVIGWTVGTTTRVIFRGTVSGFDVRRDNKRRGWLVEGTATDRTTDLGSGKLADNVATWPAETAIVRANRLKAAIADANIDITQVYFEPDAVSWEMGLTKVADKNVLQLLDEFYASFGLTWDYRPDENVTRPAPMRSRYDARFYRLLYRIPGTGDYTICSPPETQTGFGDDAATYVSTVVSGCAVSIEGAMNVDRRDRINRVVITYLKANGVEQETSGGWGSSSLTNPRITKVSTWLNLDAPNNGHTEKIYRNQWSQVASSYVPRMPRVIWDTDHFLGVEQAFTLTRCSQSWSTVSITSNPYAAALKVPSEFHIIGGTVRYFDGRWTVAMVPAWHPNLRTRVATTWVDLRTGNPVWASLSWNSPAARPAADIAWSDFMNIAVTNQPNPAQEVQ</sequence>
<accession>A0A0K0MWM8</accession>
<protein>
    <recommendedName>
        <fullName evidence="3">Minor tail protein</fullName>
    </recommendedName>
</protein>
<evidence type="ECO:0000313" key="2">
    <source>
        <dbReference type="Proteomes" id="UP000207679"/>
    </source>
</evidence>
<dbReference type="KEGG" id="vg:28800026"/>
<proteinExistence type="predicted"/>